<proteinExistence type="predicted"/>
<accession>A0A1A7Q8E3</accession>
<evidence type="ECO:0000313" key="2">
    <source>
        <dbReference type="Proteomes" id="UP000243168"/>
    </source>
</evidence>
<dbReference type="Gene3D" id="1.20.1270.340">
    <property type="match status" value="1"/>
</dbReference>
<protein>
    <submittedName>
        <fullName evidence="1">Primosomal replication protein priB and priC</fullName>
    </submittedName>
</protein>
<gene>
    <name evidence="1" type="ORF">QV07_02005</name>
</gene>
<reference evidence="1 2" key="1">
    <citation type="submission" date="2014-11" db="EMBL/GenBank/DDBJ databases">
        <title>Pan-genome of Gallibacterium spp.</title>
        <authorList>
            <person name="Kudirkiene E."/>
            <person name="Bojesen A.M."/>
        </authorList>
    </citation>
    <scope>NUCLEOTIDE SEQUENCE [LARGE SCALE GENOMIC DNA]</scope>
    <source>
        <strain evidence="1 2">F298</strain>
    </source>
</reference>
<evidence type="ECO:0000313" key="1">
    <source>
        <dbReference type="EMBL" id="OBX11143.1"/>
    </source>
</evidence>
<name>A0A1A7Q8E3_9PAST</name>
<dbReference type="RefSeq" id="WP_065233873.1">
    <property type="nucleotide sequence ID" value="NZ_JTJS01000021.1"/>
</dbReference>
<dbReference type="InterPro" id="IPR038338">
    <property type="entry name" value="PriC_sf"/>
</dbReference>
<dbReference type="AlphaFoldDB" id="A0A1A7Q8E3"/>
<dbReference type="InterPro" id="IPR010890">
    <property type="entry name" value="PriC"/>
</dbReference>
<sequence>MTLSSQQPLQQQYIAQLTKQLEYFTQYDDSQLITIAFDQTIFLESFQPLRFYLEQIKQNINRLAELDNIQVISYLAEKITAQFRVLVDALNQMQLAKQPTKINTNSANISNSDKYAVFQLPPEQRIHKYYEFLTRFNDQLAYLEQKQQQTSDLQQKTSYQQQILHYQQRRERCLAAIEQLEEYLTFKETLS</sequence>
<dbReference type="Proteomes" id="UP000243168">
    <property type="component" value="Unassembled WGS sequence"/>
</dbReference>
<dbReference type="EMBL" id="JTJS01000021">
    <property type="protein sequence ID" value="OBX11143.1"/>
    <property type="molecule type" value="Genomic_DNA"/>
</dbReference>
<organism evidence="1 2">
    <name type="scientific">Gallibacterium genomosp. 3</name>
    <dbReference type="NCBI Taxonomy" id="505345"/>
    <lineage>
        <taxon>Bacteria</taxon>
        <taxon>Pseudomonadati</taxon>
        <taxon>Pseudomonadota</taxon>
        <taxon>Gammaproteobacteria</taxon>
        <taxon>Pasteurellales</taxon>
        <taxon>Pasteurellaceae</taxon>
        <taxon>Gallibacterium</taxon>
    </lineage>
</organism>
<comment type="caution">
    <text evidence="1">The sequence shown here is derived from an EMBL/GenBank/DDBJ whole genome shotgun (WGS) entry which is preliminary data.</text>
</comment>
<dbReference type="Pfam" id="PF07445">
    <property type="entry name" value="PriC"/>
    <property type="match status" value="1"/>
</dbReference>